<evidence type="ECO:0000256" key="5">
    <source>
        <dbReference type="ARBA" id="ARBA00048508"/>
    </source>
</evidence>
<dbReference type="GO" id="GO:0004316">
    <property type="term" value="F:3-oxoacyl-[acyl-carrier-protein] reductase (NADPH) activity"/>
    <property type="evidence" value="ECO:0007669"/>
    <property type="project" value="UniProtKB-UniRule"/>
</dbReference>
<comment type="function">
    <text evidence="1 8">Catalyzes the NADPH-dependent reduction of beta-ketoacyl-ACP substrates to beta-hydroxyacyl-ACP products, the first reductive step in the elongation cycle of fatty acid biosynthesis.</text>
</comment>
<evidence type="ECO:0000256" key="1">
    <source>
        <dbReference type="ARBA" id="ARBA00002607"/>
    </source>
</evidence>
<keyword evidence="8" id="KW-0443">Lipid metabolism</keyword>
<evidence type="ECO:0000256" key="8">
    <source>
        <dbReference type="RuleBase" id="RU366074"/>
    </source>
</evidence>
<dbReference type="InterPro" id="IPR050259">
    <property type="entry name" value="SDR"/>
</dbReference>
<evidence type="ECO:0000256" key="7">
    <source>
        <dbReference type="PIRSR" id="PIRSR611284-2"/>
    </source>
</evidence>
<dbReference type="PANTHER" id="PTHR42879">
    <property type="entry name" value="3-OXOACYL-(ACYL-CARRIER-PROTEIN) REDUCTASE"/>
    <property type="match status" value="1"/>
</dbReference>
<evidence type="ECO:0000313" key="11">
    <source>
        <dbReference type="Proteomes" id="UP000500938"/>
    </source>
</evidence>
<dbReference type="GO" id="GO:0006633">
    <property type="term" value="P:fatty acid biosynthetic process"/>
    <property type="evidence" value="ECO:0007669"/>
    <property type="project" value="UniProtKB-UniPathway"/>
</dbReference>
<reference evidence="10 11" key="1">
    <citation type="submission" date="2020-05" db="EMBL/GenBank/DDBJ databases">
        <title>Complete genome sequence of Gemmatimonas greenlandica TET16.</title>
        <authorList>
            <person name="Zeng Y."/>
        </authorList>
    </citation>
    <scope>NUCLEOTIDE SEQUENCE [LARGE SCALE GENOMIC DNA]</scope>
    <source>
        <strain evidence="10 11">TET16</strain>
    </source>
</reference>
<feature type="binding site" evidence="7">
    <location>
        <position position="95"/>
    </location>
    <ligand>
        <name>NADP(+)</name>
        <dbReference type="ChEBI" id="CHEBI:58349"/>
    </ligand>
</feature>
<dbReference type="Gene3D" id="3.40.50.720">
    <property type="entry name" value="NAD(P)-binding Rossmann-like Domain"/>
    <property type="match status" value="1"/>
</dbReference>
<evidence type="ECO:0000256" key="6">
    <source>
        <dbReference type="PIRSR" id="PIRSR611284-1"/>
    </source>
</evidence>
<keyword evidence="8" id="KW-0275">Fatty acid biosynthesis</keyword>
<dbReference type="InterPro" id="IPR057326">
    <property type="entry name" value="KR_dom"/>
</dbReference>
<dbReference type="EMBL" id="CP053085">
    <property type="protein sequence ID" value="QJR35065.1"/>
    <property type="molecule type" value="Genomic_DNA"/>
</dbReference>
<dbReference type="SUPFAM" id="SSF51735">
    <property type="entry name" value="NAD(P)-binding Rossmann-fold domains"/>
    <property type="match status" value="1"/>
</dbReference>
<dbReference type="Pfam" id="PF13561">
    <property type="entry name" value="adh_short_C2"/>
    <property type="match status" value="1"/>
</dbReference>
<dbReference type="InterPro" id="IPR002347">
    <property type="entry name" value="SDR_fam"/>
</dbReference>
<feature type="binding site" evidence="7">
    <location>
        <begin position="17"/>
        <end position="20"/>
    </location>
    <ligand>
        <name>NADP(+)</name>
        <dbReference type="ChEBI" id="CHEBI:58349"/>
    </ligand>
</feature>
<dbReference type="NCBIfam" id="TIGR01830">
    <property type="entry name" value="3oxo_ACP_reduc"/>
    <property type="match status" value="1"/>
</dbReference>
<feature type="active site" description="Proton acceptor" evidence="6">
    <location>
        <position position="160"/>
    </location>
</feature>
<dbReference type="EC" id="1.1.1.100" evidence="8"/>
<dbReference type="NCBIfam" id="NF005559">
    <property type="entry name" value="PRK07231.1"/>
    <property type="match status" value="1"/>
</dbReference>
<dbReference type="UniPathway" id="UPA00094"/>
<keyword evidence="8" id="KW-0444">Lipid biosynthesis</keyword>
<keyword evidence="4 8" id="KW-0560">Oxidoreductase</keyword>
<comment type="similarity">
    <text evidence="2 8">Belongs to the short-chain dehydrogenases/reductases (SDR) family.</text>
</comment>
<gene>
    <name evidence="10" type="primary">fabG</name>
    <name evidence="10" type="ORF">HKW67_05860</name>
</gene>
<evidence type="ECO:0000313" key="10">
    <source>
        <dbReference type="EMBL" id="QJR35065.1"/>
    </source>
</evidence>
<dbReference type="RefSeq" id="WP_171224494.1">
    <property type="nucleotide sequence ID" value="NZ_CP053085.1"/>
</dbReference>
<evidence type="ECO:0000256" key="2">
    <source>
        <dbReference type="ARBA" id="ARBA00006484"/>
    </source>
</evidence>
<sequence length="252" mass="26014">MSGLRIDLTGRVALVTGSTRGIGRAIAGTLASAGARVAVTGRDQARADAAAQEIAAQTGVETRGYAADVSETAQAIALVDAVEKDFGQLDILVNNAGLTRDNLLIRLKDDDWDAVINANLRGAFATCRAASRGMMKRRYGRIINVASVVGLIGNKGQANYAASKAGLIGMTKSIAKELASRNILANVVAPGFIDTDMTAAMTPEARTALSAGIPLERLGSAEDIASMVAVLASDLTSYVTGQVFVVDGGMVM</sequence>
<dbReference type="Proteomes" id="UP000500938">
    <property type="component" value="Chromosome"/>
</dbReference>
<comment type="pathway">
    <text evidence="8">Lipid metabolism; fatty acid biosynthesis.</text>
</comment>
<proteinExistence type="inferred from homology"/>
<feature type="domain" description="Ketoreductase" evidence="9">
    <location>
        <begin position="11"/>
        <end position="182"/>
    </location>
</feature>
<comment type="subunit">
    <text evidence="8">Homotetramer.</text>
</comment>
<comment type="catalytic activity">
    <reaction evidence="5 8">
        <text>a (3R)-hydroxyacyl-[ACP] + NADP(+) = a 3-oxoacyl-[ACP] + NADPH + H(+)</text>
        <dbReference type="Rhea" id="RHEA:17397"/>
        <dbReference type="Rhea" id="RHEA-COMP:9916"/>
        <dbReference type="Rhea" id="RHEA-COMP:9945"/>
        <dbReference type="ChEBI" id="CHEBI:15378"/>
        <dbReference type="ChEBI" id="CHEBI:57783"/>
        <dbReference type="ChEBI" id="CHEBI:58349"/>
        <dbReference type="ChEBI" id="CHEBI:78776"/>
        <dbReference type="ChEBI" id="CHEBI:78827"/>
        <dbReference type="EC" id="1.1.1.100"/>
    </reaction>
</comment>
<feature type="binding site" evidence="7">
    <location>
        <position position="193"/>
    </location>
    <ligand>
        <name>NADP(+)</name>
        <dbReference type="ChEBI" id="CHEBI:58349"/>
    </ligand>
</feature>
<dbReference type="PRINTS" id="PR00081">
    <property type="entry name" value="GDHRDH"/>
</dbReference>
<dbReference type="CDD" id="cd05333">
    <property type="entry name" value="BKR_SDR_c"/>
    <property type="match status" value="1"/>
</dbReference>
<protein>
    <recommendedName>
        <fullName evidence="8">3-oxoacyl-[acyl-carrier-protein] reductase</fullName>
        <ecNumber evidence="8">1.1.1.100</ecNumber>
    </recommendedName>
</protein>
<dbReference type="SMART" id="SM00822">
    <property type="entry name" value="PKS_KR"/>
    <property type="match status" value="1"/>
</dbReference>
<dbReference type="InterPro" id="IPR020904">
    <property type="entry name" value="Sc_DH/Rdtase_CS"/>
</dbReference>
<dbReference type="PANTHER" id="PTHR42879:SF2">
    <property type="entry name" value="3-OXOACYL-[ACYL-CARRIER-PROTEIN] REDUCTASE FABG"/>
    <property type="match status" value="1"/>
</dbReference>
<dbReference type="PRINTS" id="PR00080">
    <property type="entry name" value="SDRFAMILY"/>
</dbReference>
<evidence type="ECO:0000256" key="3">
    <source>
        <dbReference type="ARBA" id="ARBA00022857"/>
    </source>
</evidence>
<keyword evidence="3 7" id="KW-0521">NADP</keyword>
<dbReference type="FunFam" id="3.40.50.720:FF:000115">
    <property type="entry name" value="3-oxoacyl-[acyl-carrier-protein] reductase FabG"/>
    <property type="match status" value="1"/>
</dbReference>
<evidence type="ECO:0000259" key="9">
    <source>
        <dbReference type="SMART" id="SM00822"/>
    </source>
</evidence>
<dbReference type="PROSITE" id="PS00061">
    <property type="entry name" value="ADH_SHORT"/>
    <property type="match status" value="1"/>
</dbReference>
<dbReference type="GO" id="GO:0051287">
    <property type="term" value="F:NAD binding"/>
    <property type="evidence" value="ECO:0007669"/>
    <property type="project" value="UniProtKB-UniRule"/>
</dbReference>
<evidence type="ECO:0000256" key="4">
    <source>
        <dbReference type="ARBA" id="ARBA00023002"/>
    </source>
</evidence>
<accession>A0A6M4ILY6</accession>
<keyword evidence="11" id="KW-1185">Reference proteome</keyword>
<organism evidence="10 11">
    <name type="scientific">Gemmatimonas groenlandica</name>
    <dbReference type="NCBI Taxonomy" id="2732249"/>
    <lineage>
        <taxon>Bacteria</taxon>
        <taxon>Pseudomonadati</taxon>
        <taxon>Gemmatimonadota</taxon>
        <taxon>Gemmatimonadia</taxon>
        <taxon>Gemmatimonadales</taxon>
        <taxon>Gemmatimonadaceae</taxon>
        <taxon>Gemmatimonas</taxon>
    </lineage>
</organism>
<dbReference type="AlphaFoldDB" id="A0A6M4ILY6"/>
<dbReference type="InterPro" id="IPR036291">
    <property type="entry name" value="NAD(P)-bd_dom_sf"/>
</dbReference>
<keyword evidence="8" id="KW-0276">Fatty acid metabolism</keyword>
<dbReference type="InterPro" id="IPR011284">
    <property type="entry name" value="3oxo_ACP_reduc"/>
</dbReference>
<dbReference type="NCBIfam" id="NF009466">
    <property type="entry name" value="PRK12826.1-2"/>
    <property type="match status" value="1"/>
</dbReference>
<dbReference type="KEGG" id="ggr:HKW67_05860"/>
<name>A0A6M4ILY6_9BACT</name>
<feature type="binding site" evidence="7">
    <location>
        <begin position="160"/>
        <end position="164"/>
    </location>
    <ligand>
        <name>NADP(+)</name>
        <dbReference type="ChEBI" id="CHEBI:58349"/>
    </ligand>
</feature>